<dbReference type="InterPro" id="IPR044861">
    <property type="entry name" value="IPNS-like_FE2OG_OXY"/>
</dbReference>
<reference evidence="2" key="2">
    <citation type="submission" date="2019-07" db="EMBL/GenBank/DDBJ databases">
        <authorList>
            <person name="Yang Y."/>
            <person name="Bocs S."/>
            <person name="Baudouin L."/>
        </authorList>
    </citation>
    <scope>NUCLEOTIDE SEQUENCE</scope>
    <source>
        <tissue evidence="2">Spear leaf of Hainan Tall coconut</tissue>
    </source>
</reference>
<feature type="domain" description="Isopenicillin N synthase-like Fe(2+) 2OG dioxygenase" evidence="1">
    <location>
        <begin position="59"/>
        <end position="100"/>
    </location>
</feature>
<dbReference type="AlphaFoldDB" id="A0A8K0IFX0"/>
<keyword evidence="3" id="KW-1185">Reference proteome</keyword>
<dbReference type="Pfam" id="PF03171">
    <property type="entry name" value="2OG-FeII_Oxy"/>
    <property type="match status" value="1"/>
</dbReference>
<evidence type="ECO:0000259" key="1">
    <source>
        <dbReference type="Pfam" id="PF03171"/>
    </source>
</evidence>
<name>A0A8K0IFX0_COCNU</name>
<dbReference type="SUPFAM" id="SSF51197">
    <property type="entry name" value="Clavaminate synthase-like"/>
    <property type="match status" value="1"/>
</dbReference>
<dbReference type="Gene3D" id="2.60.120.330">
    <property type="entry name" value="B-lactam Antibiotic, Isopenicillin N Synthase, Chain"/>
    <property type="match status" value="2"/>
</dbReference>
<dbReference type="InterPro" id="IPR027443">
    <property type="entry name" value="IPNS-like_sf"/>
</dbReference>
<dbReference type="Proteomes" id="UP000797356">
    <property type="component" value="Chromosome 7"/>
</dbReference>
<reference evidence="2" key="1">
    <citation type="journal article" date="2017" name="Gigascience">
        <title>The genome draft of coconut (Cocos nucifera).</title>
        <authorList>
            <person name="Xiao Y."/>
            <person name="Xu P."/>
            <person name="Fan H."/>
            <person name="Baudouin L."/>
            <person name="Xia W."/>
            <person name="Bocs S."/>
            <person name="Xu J."/>
            <person name="Li Q."/>
            <person name="Guo A."/>
            <person name="Zhou L."/>
            <person name="Li J."/>
            <person name="Wu Y."/>
            <person name="Ma Z."/>
            <person name="Armero A."/>
            <person name="Issali A.E."/>
            <person name="Liu N."/>
            <person name="Peng M."/>
            <person name="Yang Y."/>
        </authorList>
    </citation>
    <scope>NUCLEOTIDE SEQUENCE</scope>
    <source>
        <tissue evidence="2">Spear leaf of Hainan Tall coconut</tissue>
    </source>
</reference>
<dbReference type="OrthoDB" id="288590at2759"/>
<evidence type="ECO:0000313" key="3">
    <source>
        <dbReference type="Proteomes" id="UP000797356"/>
    </source>
</evidence>
<comment type="caution">
    <text evidence="2">The sequence shown here is derived from an EMBL/GenBank/DDBJ whole genome shotgun (WGS) entry which is preliminary data.</text>
</comment>
<evidence type="ECO:0000313" key="2">
    <source>
        <dbReference type="EMBL" id="KAG1354912.1"/>
    </source>
</evidence>
<protein>
    <recommendedName>
        <fullName evidence="1">Isopenicillin N synthase-like Fe(2+) 2OG dioxygenase domain-containing protein</fullName>
    </recommendedName>
</protein>
<gene>
    <name evidence="2" type="ORF">COCNU_07G010240</name>
</gene>
<sequence>MAAVKAGAGDHSDYDRAKELKEFDDTKARVQGLVESGVAKIPRIFINAPEDRQKPSSGAPTALQVPVIDLLLVSNGIFKTVEHRVLASREGPRLSAALFLYPSIDE</sequence>
<proteinExistence type="predicted"/>
<organism evidence="2 3">
    <name type="scientific">Cocos nucifera</name>
    <name type="common">Coconut palm</name>
    <dbReference type="NCBI Taxonomy" id="13894"/>
    <lineage>
        <taxon>Eukaryota</taxon>
        <taxon>Viridiplantae</taxon>
        <taxon>Streptophyta</taxon>
        <taxon>Embryophyta</taxon>
        <taxon>Tracheophyta</taxon>
        <taxon>Spermatophyta</taxon>
        <taxon>Magnoliopsida</taxon>
        <taxon>Liliopsida</taxon>
        <taxon>Arecaceae</taxon>
        <taxon>Arecoideae</taxon>
        <taxon>Cocoseae</taxon>
        <taxon>Attaleinae</taxon>
        <taxon>Cocos</taxon>
    </lineage>
</organism>
<accession>A0A8K0IFX0</accession>
<dbReference type="EMBL" id="CM017878">
    <property type="protein sequence ID" value="KAG1354912.1"/>
    <property type="molecule type" value="Genomic_DNA"/>
</dbReference>